<protein>
    <recommendedName>
        <fullName evidence="1">EAL domain-containing protein</fullName>
    </recommendedName>
</protein>
<sequence length="108" mass="11993">MEQVMMTQISHGVVKLRSLKNLGLRLVLDDFGTGYASLTYLKRFPIDLIKIDRSFIAEIHAEDARLVEGILSLSHGLVGLKVIAEGVEMPAQAISLKRLGCDYVQGFY</sequence>
<evidence type="ECO:0000313" key="3">
    <source>
        <dbReference type="Proteomes" id="UP000003374"/>
    </source>
</evidence>
<evidence type="ECO:0000259" key="1">
    <source>
        <dbReference type="PROSITE" id="PS50883"/>
    </source>
</evidence>
<name>A4BT96_9GAMM</name>
<evidence type="ECO:0000313" key="2">
    <source>
        <dbReference type="EMBL" id="EAR20998.1"/>
    </source>
</evidence>
<dbReference type="Pfam" id="PF00563">
    <property type="entry name" value="EAL"/>
    <property type="match status" value="1"/>
</dbReference>
<dbReference type="Proteomes" id="UP000003374">
    <property type="component" value="Unassembled WGS sequence"/>
</dbReference>
<dbReference type="SMART" id="SM00052">
    <property type="entry name" value="EAL"/>
    <property type="match status" value="1"/>
</dbReference>
<proteinExistence type="predicted"/>
<dbReference type="InterPro" id="IPR035919">
    <property type="entry name" value="EAL_sf"/>
</dbReference>
<accession>A4BT96</accession>
<dbReference type="PANTHER" id="PTHR33121">
    <property type="entry name" value="CYCLIC DI-GMP PHOSPHODIESTERASE PDEF"/>
    <property type="match status" value="1"/>
</dbReference>
<organism evidence="2 3">
    <name type="scientific">Nitrococcus mobilis Nb-231</name>
    <dbReference type="NCBI Taxonomy" id="314278"/>
    <lineage>
        <taxon>Bacteria</taxon>
        <taxon>Pseudomonadati</taxon>
        <taxon>Pseudomonadota</taxon>
        <taxon>Gammaproteobacteria</taxon>
        <taxon>Chromatiales</taxon>
        <taxon>Ectothiorhodospiraceae</taxon>
        <taxon>Nitrococcus</taxon>
    </lineage>
</organism>
<dbReference type="HOGENOM" id="CLU_000445_70_50_6"/>
<dbReference type="GO" id="GO:0071111">
    <property type="term" value="F:cyclic-guanylate-specific phosphodiesterase activity"/>
    <property type="evidence" value="ECO:0007669"/>
    <property type="project" value="InterPro"/>
</dbReference>
<dbReference type="CDD" id="cd01948">
    <property type="entry name" value="EAL"/>
    <property type="match status" value="1"/>
</dbReference>
<dbReference type="InterPro" id="IPR050706">
    <property type="entry name" value="Cyclic-di-GMP_PDE-like"/>
</dbReference>
<keyword evidence="3" id="KW-1185">Reference proteome</keyword>
<comment type="caution">
    <text evidence="2">The sequence shown here is derived from an EMBL/GenBank/DDBJ whole genome shotgun (WGS) entry which is preliminary data.</text>
</comment>
<dbReference type="Gene3D" id="3.20.20.450">
    <property type="entry name" value="EAL domain"/>
    <property type="match status" value="1"/>
</dbReference>
<dbReference type="PROSITE" id="PS50883">
    <property type="entry name" value="EAL"/>
    <property type="match status" value="1"/>
</dbReference>
<dbReference type="SUPFAM" id="SSF141868">
    <property type="entry name" value="EAL domain-like"/>
    <property type="match status" value="1"/>
</dbReference>
<dbReference type="STRING" id="314278.NB231_07507"/>
<dbReference type="EMBL" id="AAOF01000013">
    <property type="protein sequence ID" value="EAR20998.1"/>
    <property type="molecule type" value="Genomic_DNA"/>
</dbReference>
<dbReference type="InterPro" id="IPR001633">
    <property type="entry name" value="EAL_dom"/>
</dbReference>
<gene>
    <name evidence="2" type="ORF">NB231_07507</name>
</gene>
<reference evidence="2 3" key="1">
    <citation type="submission" date="2006-02" db="EMBL/GenBank/DDBJ databases">
        <authorList>
            <person name="Waterbury J."/>
            <person name="Ferriera S."/>
            <person name="Johnson J."/>
            <person name="Kravitz S."/>
            <person name="Halpern A."/>
            <person name="Remington K."/>
            <person name="Beeson K."/>
            <person name="Tran B."/>
            <person name="Rogers Y.-H."/>
            <person name="Friedman R."/>
            <person name="Venter J.C."/>
        </authorList>
    </citation>
    <scope>NUCLEOTIDE SEQUENCE [LARGE SCALE GENOMIC DNA]</scope>
    <source>
        <strain evidence="2 3">Nb-231</strain>
    </source>
</reference>
<feature type="domain" description="EAL" evidence="1">
    <location>
        <begin position="1"/>
        <end position="108"/>
    </location>
</feature>
<dbReference type="PANTHER" id="PTHR33121:SF70">
    <property type="entry name" value="SIGNALING PROTEIN YKOW"/>
    <property type="match status" value="1"/>
</dbReference>
<dbReference type="AlphaFoldDB" id="A4BT96"/>
<dbReference type="eggNOG" id="COG5001">
    <property type="taxonomic scope" value="Bacteria"/>
</dbReference>
<dbReference type="OrthoDB" id="9812358at2"/>